<protein>
    <submittedName>
        <fullName evidence="1">Uncharacterized protein</fullName>
    </submittedName>
</protein>
<comment type="caution">
    <text evidence="1">The sequence shown here is derived from an EMBL/GenBank/DDBJ whole genome shotgun (WGS) entry which is preliminary data.</text>
</comment>
<accession>X1CEV1</accession>
<reference evidence="1" key="1">
    <citation type="journal article" date="2014" name="Front. Microbiol.">
        <title>High frequency of phylogenetically diverse reductive dehalogenase-homologous genes in deep subseafloor sedimentary metagenomes.</title>
        <authorList>
            <person name="Kawai M."/>
            <person name="Futagami T."/>
            <person name="Toyoda A."/>
            <person name="Takaki Y."/>
            <person name="Nishi S."/>
            <person name="Hori S."/>
            <person name="Arai W."/>
            <person name="Tsubouchi T."/>
            <person name="Morono Y."/>
            <person name="Uchiyama I."/>
            <person name="Ito T."/>
            <person name="Fujiyama A."/>
            <person name="Inagaki F."/>
            <person name="Takami H."/>
        </authorList>
    </citation>
    <scope>NUCLEOTIDE SEQUENCE</scope>
    <source>
        <strain evidence="1">Expedition CK06-06</strain>
    </source>
</reference>
<organism evidence="1">
    <name type="scientific">marine sediment metagenome</name>
    <dbReference type="NCBI Taxonomy" id="412755"/>
    <lineage>
        <taxon>unclassified sequences</taxon>
        <taxon>metagenomes</taxon>
        <taxon>ecological metagenomes</taxon>
    </lineage>
</organism>
<dbReference type="AlphaFoldDB" id="X1CEV1"/>
<name>X1CEV1_9ZZZZ</name>
<gene>
    <name evidence="1" type="ORF">S01H4_28152</name>
</gene>
<sequence>MGVLPQRAILLSELGEYKANNHDLLDMDFHSVIHGNPIFNRNILIALFFNGIIA</sequence>
<evidence type="ECO:0000313" key="1">
    <source>
        <dbReference type="EMBL" id="GAG82751.1"/>
    </source>
</evidence>
<dbReference type="EMBL" id="BART01013924">
    <property type="protein sequence ID" value="GAG82751.1"/>
    <property type="molecule type" value="Genomic_DNA"/>
</dbReference>
<proteinExistence type="predicted"/>